<accession>A0AAD1AF09</accession>
<dbReference type="KEGG" id="ria:C7V51_03035"/>
<dbReference type="GO" id="GO:0016747">
    <property type="term" value="F:acyltransferase activity, transferring groups other than amino-acyl groups"/>
    <property type="evidence" value="ECO:0007669"/>
    <property type="project" value="InterPro"/>
</dbReference>
<dbReference type="Proteomes" id="UP000283946">
    <property type="component" value="Chromosome"/>
</dbReference>
<name>A0AAD1AF09_9MICO</name>
<proteinExistence type="predicted"/>
<reference evidence="2 3" key="1">
    <citation type="submission" date="2018-03" db="EMBL/GenBank/DDBJ databases">
        <title>Bacteriophage NCPPB3778 and a type I-E CRISPR drive the evolution of the US Biological Select Agent, Rathayibacter toxicus.</title>
        <authorList>
            <person name="Davis E.W.II."/>
            <person name="Tabima J.F."/>
            <person name="Weisberg A.J."/>
            <person name="Dantas Lopes L."/>
            <person name="Wiseman M.S."/>
            <person name="Wiseman M.S."/>
            <person name="Pupko T."/>
            <person name="Belcher M.S."/>
            <person name="Sechler A.J."/>
            <person name="Tancos M.A."/>
            <person name="Schroeder B.K."/>
            <person name="Murray T.D."/>
            <person name="Luster D.G."/>
            <person name="Schneider W.L."/>
            <person name="Rogers E."/>
            <person name="Andreote F.D."/>
            <person name="Grunwald N.J."/>
            <person name="Putnam M.L."/>
            <person name="Chang J.H."/>
        </authorList>
    </citation>
    <scope>NUCLEOTIDE SEQUENCE [LARGE SCALE GENOMIC DNA]</scope>
    <source>
        <strain evidence="2 3">NCCPB 2253</strain>
    </source>
</reference>
<dbReference type="AlphaFoldDB" id="A0AAD1AF09"/>
<evidence type="ECO:0000313" key="3">
    <source>
        <dbReference type="Proteomes" id="UP000283946"/>
    </source>
</evidence>
<sequence>MSARSARQQRIAYEWVSAGVEHVTHLQRFICTDPPRRVYEPGFGRRHPRPWELDVQAHLRDLRLPLSQSENLLLCIADNDDVVAACHYGFDDEGKDFIIFALAVAPDHTHRGLGQRILSLALETIRQTAEQQPERAWSTIARIDHRNGPSRALFQRMRFERIRDAVDDLELWEFVIERPGAM</sequence>
<protein>
    <submittedName>
        <fullName evidence="2">N-acetyltransferase</fullName>
    </submittedName>
</protein>
<dbReference type="InterPro" id="IPR016181">
    <property type="entry name" value="Acyl_CoA_acyltransferase"/>
</dbReference>
<dbReference type="CDD" id="cd04301">
    <property type="entry name" value="NAT_SF"/>
    <property type="match status" value="1"/>
</dbReference>
<dbReference type="Gene3D" id="3.40.630.30">
    <property type="match status" value="1"/>
</dbReference>
<gene>
    <name evidence="2" type="ORF">C7V51_03035</name>
</gene>
<dbReference type="EMBL" id="CP028130">
    <property type="protein sequence ID" value="AZZ54971.1"/>
    <property type="molecule type" value="Genomic_DNA"/>
</dbReference>
<organism evidence="2 3">
    <name type="scientific">Rathayibacter iranicus</name>
    <dbReference type="NCBI Taxonomy" id="59737"/>
    <lineage>
        <taxon>Bacteria</taxon>
        <taxon>Bacillati</taxon>
        <taxon>Actinomycetota</taxon>
        <taxon>Actinomycetes</taxon>
        <taxon>Micrococcales</taxon>
        <taxon>Microbacteriaceae</taxon>
        <taxon>Rathayibacter</taxon>
    </lineage>
</organism>
<evidence type="ECO:0000313" key="2">
    <source>
        <dbReference type="EMBL" id="AZZ54971.1"/>
    </source>
</evidence>
<dbReference type="SUPFAM" id="SSF55729">
    <property type="entry name" value="Acyl-CoA N-acyltransferases (Nat)"/>
    <property type="match status" value="1"/>
</dbReference>
<feature type="domain" description="N-acetyltransferase" evidence="1">
    <location>
        <begin position="54"/>
        <end position="157"/>
    </location>
</feature>
<evidence type="ECO:0000259" key="1">
    <source>
        <dbReference type="Pfam" id="PF00583"/>
    </source>
</evidence>
<dbReference type="InterPro" id="IPR000182">
    <property type="entry name" value="GNAT_dom"/>
</dbReference>
<dbReference type="Pfam" id="PF00583">
    <property type="entry name" value="Acetyltransf_1"/>
    <property type="match status" value="1"/>
</dbReference>